<evidence type="ECO:0000313" key="3">
    <source>
        <dbReference type="Proteomes" id="UP000492820"/>
    </source>
</evidence>
<dbReference type="EMBL" id="LK028577">
    <property type="protein sequence ID" value="CDS17430.1"/>
    <property type="molecule type" value="Genomic_DNA"/>
</dbReference>
<evidence type="ECO:0000313" key="4">
    <source>
        <dbReference type="WBParaSite" id="EgrG_001018100"/>
    </source>
</evidence>
<dbReference type="AlphaFoldDB" id="A0A068WBH2"/>
<protein>
    <submittedName>
        <fullName evidence="4">RING-type domain-containing protein</fullName>
    </submittedName>
</protein>
<evidence type="ECO:0000313" key="2">
    <source>
        <dbReference type="EMBL" id="CDS17430.1"/>
    </source>
</evidence>
<sequence>MGPLFRWGGALCQLTRPSLRAFKKDFCREFDLDLEPAKPLVEDRNNSRRNYDDDDDDDDDDDTDKSSDSDKSSESDESSHSDSSDDTETEEPETPSNKRDRKCCLCCACCECLLCFRIPGRFICDKLYYKIQRKIDGCPIACPTLIPRSVEEEWRFKGSYGARFAVCESCASAECVVGLKWLDTIFCPICALWEIVKGIDFGYRRFRIQAYIHRHHEAVKGFKTIWV</sequence>
<reference evidence="2 3" key="1">
    <citation type="journal article" date="2013" name="Nature">
        <title>The genomes of four tapeworm species reveal adaptations to parasitism.</title>
        <authorList>
            <person name="Tsai I.J."/>
            <person name="Zarowiecki M."/>
            <person name="Holroyd N."/>
            <person name="Garciarrubio A."/>
            <person name="Sanchez-Flores A."/>
            <person name="Brooks K.L."/>
            <person name="Tracey A."/>
            <person name="Bobes R.J."/>
            <person name="Fragoso G."/>
            <person name="Sciutto E."/>
            <person name="Aslett M."/>
            <person name="Beasley H."/>
            <person name="Bennett H.M."/>
            <person name="Cai J."/>
            <person name="Camicia F."/>
            <person name="Clark R."/>
            <person name="Cucher M."/>
            <person name="De Silva N."/>
            <person name="Day T.A."/>
            <person name="Deplazes P."/>
            <person name="Estrada K."/>
            <person name="Fernandez C."/>
            <person name="Holland P.W."/>
            <person name="Hou J."/>
            <person name="Hu S."/>
            <person name="Huckvale T."/>
            <person name="Hung S.S."/>
            <person name="Kamenetzky L."/>
            <person name="Keane J.A."/>
            <person name="Kiss F."/>
            <person name="Koziol U."/>
            <person name="Lambert O."/>
            <person name="Liu K."/>
            <person name="Luo X."/>
            <person name="Luo Y."/>
            <person name="Macchiaroli N."/>
            <person name="Nichol S."/>
            <person name="Paps J."/>
            <person name="Parkinson J."/>
            <person name="Pouchkina-Stantcheva N."/>
            <person name="Riddiford N."/>
            <person name="Rosenzvit M."/>
            <person name="Salinas G."/>
            <person name="Wasmuth J.D."/>
            <person name="Zamanian M."/>
            <person name="Zheng Y."/>
            <person name="Cai X."/>
            <person name="Soberon X."/>
            <person name="Olson P.D."/>
            <person name="Laclette J.P."/>
            <person name="Brehm K."/>
            <person name="Berriman M."/>
            <person name="Garciarrubio A."/>
            <person name="Bobes R.J."/>
            <person name="Fragoso G."/>
            <person name="Sanchez-Flores A."/>
            <person name="Estrada K."/>
            <person name="Cevallos M.A."/>
            <person name="Morett E."/>
            <person name="Gonzalez V."/>
            <person name="Portillo T."/>
            <person name="Ochoa-Leyva A."/>
            <person name="Jose M.V."/>
            <person name="Sciutto E."/>
            <person name="Landa A."/>
            <person name="Jimenez L."/>
            <person name="Valdes V."/>
            <person name="Carrero J.C."/>
            <person name="Larralde C."/>
            <person name="Morales-Montor J."/>
            <person name="Limon-Lason J."/>
            <person name="Soberon X."/>
            <person name="Laclette J.P."/>
        </authorList>
    </citation>
    <scope>NUCLEOTIDE SEQUENCE [LARGE SCALE GENOMIC DNA]</scope>
</reference>
<feature type="region of interest" description="Disordered" evidence="1">
    <location>
        <begin position="38"/>
        <end position="100"/>
    </location>
</feature>
<proteinExistence type="predicted"/>
<evidence type="ECO:0000256" key="1">
    <source>
        <dbReference type="SAM" id="MobiDB-lite"/>
    </source>
</evidence>
<gene>
    <name evidence="2" type="ORF">EgrG_001018100</name>
</gene>
<name>A0A068WBH2_ECHGR</name>
<feature type="compositionally biased region" description="Basic and acidic residues" evidence="1">
    <location>
        <begin position="64"/>
        <end position="83"/>
    </location>
</feature>
<accession>A0A068WBH2</accession>
<feature type="compositionally biased region" description="Acidic residues" evidence="1">
    <location>
        <begin position="84"/>
        <end position="93"/>
    </location>
</feature>
<feature type="compositionally biased region" description="Basic and acidic residues" evidence="1">
    <location>
        <begin position="40"/>
        <end position="51"/>
    </location>
</feature>
<organism evidence="2">
    <name type="scientific">Echinococcus granulosus</name>
    <name type="common">Hydatid tapeworm</name>
    <dbReference type="NCBI Taxonomy" id="6210"/>
    <lineage>
        <taxon>Eukaryota</taxon>
        <taxon>Metazoa</taxon>
        <taxon>Spiralia</taxon>
        <taxon>Lophotrochozoa</taxon>
        <taxon>Platyhelminthes</taxon>
        <taxon>Cestoda</taxon>
        <taxon>Eucestoda</taxon>
        <taxon>Cyclophyllidea</taxon>
        <taxon>Taeniidae</taxon>
        <taxon>Echinococcus</taxon>
        <taxon>Echinococcus granulosus group</taxon>
    </lineage>
</organism>
<dbReference type="WBParaSite" id="EgrG_001018100">
    <property type="protein sequence ID" value="EgrG_001018100"/>
    <property type="gene ID" value="EgrG_001018100"/>
</dbReference>
<reference evidence="4" key="3">
    <citation type="submission" date="2020-10" db="UniProtKB">
        <authorList>
            <consortium name="WormBaseParasite"/>
        </authorList>
    </citation>
    <scope>IDENTIFICATION</scope>
</reference>
<feature type="compositionally biased region" description="Acidic residues" evidence="1">
    <location>
        <begin position="52"/>
        <end position="63"/>
    </location>
</feature>
<dbReference type="Proteomes" id="UP000492820">
    <property type="component" value="Unassembled WGS sequence"/>
</dbReference>
<reference evidence="2" key="2">
    <citation type="submission" date="2014-06" db="EMBL/GenBank/DDBJ databases">
        <authorList>
            <person name="Aslett M."/>
        </authorList>
    </citation>
    <scope>NUCLEOTIDE SEQUENCE</scope>
</reference>